<dbReference type="PROSITE" id="PS51219">
    <property type="entry name" value="DPCK"/>
    <property type="match status" value="1"/>
</dbReference>
<protein>
    <recommendedName>
        <fullName evidence="3 4">Dephospho-CoA kinase</fullName>
        <ecNumber evidence="3 4">2.7.1.24</ecNumber>
    </recommendedName>
    <alternativeName>
        <fullName evidence="3">Dephosphocoenzyme A kinase</fullName>
    </alternativeName>
</protein>
<evidence type="ECO:0000256" key="2">
    <source>
        <dbReference type="ARBA" id="ARBA00022840"/>
    </source>
</evidence>
<accession>A0A386H2D4</accession>
<dbReference type="GO" id="GO:0005524">
    <property type="term" value="F:ATP binding"/>
    <property type="evidence" value="ECO:0007669"/>
    <property type="project" value="UniProtKB-UniRule"/>
</dbReference>
<keyword evidence="3 5" id="KW-0808">Transferase</keyword>
<dbReference type="RefSeq" id="WP_119970852.1">
    <property type="nucleotide sequence ID" value="NZ_CP032416.1"/>
</dbReference>
<evidence type="ECO:0000256" key="4">
    <source>
        <dbReference type="NCBIfam" id="TIGR00152"/>
    </source>
</evidence>
<dbReference type="InterPro" id="IPR027417">
    <property type="entry name" value="P-loop_NTPase"/>
</dbReference>
<dbReference type="NCBIfam" id="TIGR00152">
    <property type="entry name" value="dephospho-CoA kinase"/>
    <property type="match status" value="1"/>
</dbReference>
<evidence type="ECO:0000313" key="6">
    <source>
        <dbReference type="Proteomes" id="UP000266301"/>
    </source>
</evidence>
<keyword evidence="3 5" id="KW-0418">Kinase</keyword>
<gene>
    <name evidence="3" type="primary">coaE</name>
    <name evidence="5" type="ORF">D4Z93_04775</name>
</gene>
<dbReference type="GO" id="GO:0015937">
    <property type="term" value="P:coenzyme A biosynthetic process"/>
    <property type="evidence" value="ECO:0007669"/>
    <property type="project" value="UniProtKB-UniRule"/>
</dbReference>
<dbReference type="HAMAP" id="MF_00376">
    <property type="entry name" value="Dephospho_CoA_kinase"/>
    <property type="match status" value="1"/>
</dbReference>
<feature type="binding site" evidence="3">
    <location>
        <begin position="11"/>
        <end position="16"/>
    </location>
    <ligand>
        <name>ATP</name>
        <dbReference type="ChEBI" id="CHEBI:30616"/>
    </ligand>
</feature>
<keyword evidence="3" id="KW-0173">Coenzyme A biosynthesis</keyword>
<proteinExistence type="inferred from homology"/>
<comment type="function">
    <text evidence="3">Catalyzes the phosphorylation of the 3'-hydroxyl group of dephosphocoenzyme A to form coenzyme A.</text>
</comment>
<dbReference type="PANTHER" id="PTHR10695:SF46">
    <property type="entry name" value="BIFUNCTIONAL COENZYME A SYNTHASE-RELATED"/>
    <property type="match status" value="1"/>
</dbReference>
<dbReference type="AlphaFoldDB" id="A0A386H2D4"/>
<dbReference type="CDD" id="cd02022">
    <property type="entry name" value="DPCK"/>
    <property type="match status" value="1"/>
</dbReference>
<dbReference type="GO" id="GO:0004140">
    <property type="term" value="F:dephospho-CoA kinase activity"/>
    <property type="evidence" value="ECO:0007669"/>
    <property type="project" value="UniProtKB-UniRule"/>
</dbReference>
<dbReference type="EC" id="2.7.1.24" evidence="3 4"/>
<dbReference type="SUPFAM" id="SSF52540">
    <property type="entry name" value="P-loop containing nucleoside triphosphate hydrolases"/>
    <property type="match status" value="1"/>
</dbReference>
<keyword evidence="6" id="KW-1185">Reference proteome</keyword>
<dbReference type="GO" id="GO:0005737">
    <property type="term" value="C:cytoplasm"/>
    <property type="evidence" value="ECO:0007669"/>
    <property type="project" value="UniProtKB-SubCell"/>
</dbReference>
<comment type="similarity">
    <text evidence="3">Belongs to the CoaE family.</text>
</comment>
<dbReference type="InterPro" id="IPR001977">
    <property type="entry name" value="Depp_CoAkinase"/>
</dbReference>
<evidence type="ECO:0000313" key="5">
    <source>
        <dbReference type="EMBL" id="AYD39867.1"/>
    </source>
</evidence>
<sequence>MLKIGLTGGIGSGKSTVSKMLSDMGFCILDADKIAREVFEIYPEILVDVKKKFGNNFFDKNNELKRKEFGNYIFQNKDERKKYENIIIPFIRKESFLRLDKCEMSGEKVCVFDAPTLIENNFHKYMDINLLVWVNFNTQIERVKKRDGLSYKEVLNRINSQMTLEEKRKFVNYIIDNSSSVVQTRDNLYIVLNKIGIKLKGVKCLKTSGTE</sequence>
<dbReference type="PANTHER" id="PTHR10695">
    <property type="entry name" value="DEPHOSPHO-COA KINASE-RELATED"/>
    <property type="match status" value="1"/>
</dbReference>
<evidence type="ECO:0000256" key="3">
    <source>
        <dbReference type="HAMAP-Rule" id="MF_00376"/>
    </source>
</evidence>
<keyword evidence="3" id="KW-0963">Cytoplasm</keyword>
<dbReference type="KEGG" id="cfer:D4Z93_04775"/>
<name>A0A386H2D4_9CLOT</name>
<dbReference type="Pfam" id="PF01121">
    <property type="entry name" value="CoaE"/>
    <property type="match status" value="1"/>
</dbReference>
<organism evidence="5 6">
    <name type="scientific">Clostridium fermenticellae</name>
    <dbReference type="NCBI Taxonomy" id="2068654"/>
    <lineage>
        <taxon>Bacteria</taxon>
        <taxon>Bacillati</taxon>
        <taxon>Bacillota</taxon>
        <taxon>Clostridia</taxon>
        <taxon>Eubacteriales</taxon>
        <taxon>Clostridiaceae</taxon>
        <taxon>Clostridium</taxon>
    </lineage>
</organism>
<dbReference type="OrthoDB" id="9812943at2"/>
<comment type="catalytic activity">
    <reaction evidence="3">
        <text>3'-dephospho-CoA + ATP = ADP + CoA + H(+)</text>
        <dbReference type="Rhea" id="RHEA:18245"/>
        <dbReference type="ChEBI" id="CHEBI:15378"/>
        <dbReference type="ChEBI" id="CHEBI:30616"/>
        <dbReference type="ChEBI" id="CHEBI:57287"/>
        <dbReference type="ChEBI" id="CHEBI:57328"/>
        <dbReference type="ChEBI" id="CHEBI:456216"/>
        <dbReference type="EC" id="2.7.1.24"/>
    </reaction>
</comment>
<comment type="subcellular location">
    <subcellularLocation>
        <location evidence="3">Cytoplasm</location>
    </subcellularLocation>
</comment>
<dbReference type="Gene3D" id="3.40.50.300">
    <property type="entry name" value="P-loop containing nucleotide triphosphate hydrolases"/>
    <property type="match status" value="1"/>
</dbReference>
<comment type="pathway">
    <text evidence="3">Cofactor biosynthesis; coenzyme A biosynthesis; CoA from (R)-pantothenate: step 5/5.</text>
</comment>
<dbReference type="UniPathway" id="UPA00241">
    <property type="reaction ID" value="UER00356"/>
</dbReference>
<evidence type="ECO:0000256" key="1">
    <source>
        <dbReference type="ARBA" id="ARBA00022741"/>
    </source>
</evidence>
<dbReference type="EMBL" id="CP032416">
    <property type="protein sequence ID" value="AYD39867.1"/>
    <property type="molecule type" value="Genomic_DNA"/>
</dbReference>
<reference evidence="5 6" key="1">
    <citation type="journal article" date="2019" name="Int. J. Syst. Evol. Microbiol.">
        <title>Clostridium fermenticellae sp. nov., isolated from the mud in a fermentation cellar for the production of the Chinese liquor, baijiu.</title>
        <authorList>
            <person name="Xu P.X."/>
            <person name="Chai L.J."/>
            <person name="Qiu T."/>
            <person name="Zhang X.J."/>
            <person name="Lu Z.M."/>
            <person name="Xiao C."/>
            <person name="Wang S.T."/>
            <person name="Shen C.H."/>
            <person name="Shi J.S."/>
            <person name="Xu Z.H."/>
        </authorList>
    </citation>
    <scope>NUCLEOTIDE SEQUENCE [LARGE SCALE GENOMIC DNA]</scope>
    <source>
        <strain evidence="5 6">JN500901</strain>
    </source>
</reference>
<keyword evidence="1 3" id="KW-0547">Nucleotide-binding</keyword>
<dbReference type="Proteomes" id="UP000266301">
    <property type="component" value="Chromosome"/>
</dbReference>
<keyword evidence="2 3" id="KW-0067">ATP-binding</keyword>